<reference evidence="1" key="2">
    <citation type="submission" date="2020-05" db="UniProtKB">
        <authorList>
            <consortium name="EnsemblMetazoa"/>
        </authorList>
    </citation>
    <scope>IDENTIFICATION</scope>
    <source>
        <strain evidence="1">IAEA</strain>
    </source>
</reference>
<proteinExistence type="predicted"/>
<reference evidence="2" key="1">
    <citation type="submission" date="2015-01" db="EMBL/GenBank/DDBJ databases">
        <authorList>
            <person name="Aksoy S."/>
            <person name="Warren W."/>
            <person name="Wilson R.K."/>
        </authorList>
    </citation>
    <scope>NUCLEOTIDE SEQUENCE [LARGE SCALE GENOMIC DNA]</scope>
    <source>
        <strain evidence="2">IAEA</strain>
    </source>
</reference>
<dbReference type="VEuPathDB" id="VectorBase:GPPI023490"/>
<protein>
    <submittedName>
        <fullName evidence="1">Uncharacterized protein</fullName>
    </submittedName>
</protein>
<keyword evidence="2" id="KW-1185">Reference proteome</keyword>
<dbReference type="AlphaFoldDB" id="A0A1B0B9Z8"/>
<sequence>MIENYKNCFISYIKASDDDYTSLRSNGVGSLHGHYPIYVLPSDRHNVDDLRGLSECANQPVKCLKNAIYKKTLDSIGGVASVQNQGVEDTSAKIKKNFDEIDKTSASFIKEQSYV</sequence>
<organism evidence="1 2">
    <name type="scientific">Glossina palpalis gambiensis</name>
    <dbReference type="NCBI Taxonomy" id="67801"/>
    <lineage>
        <taxon>Eukaryota</taxon>
        <taxon>Metazoa</taxon>
        <taxon>Ecdysozoa</taxon>
        <taxon>Arthropoda</taxon>
        <taxon>Hexapoda</taxon>
        <taxon>Insecta</taxon>
        <taxon>Pterygota</taxon>
        <taxon>Neoptera</taxon>
        <taxon>Endopterygota</taxon>
        <taxon>Diptera</taxon>
        <taxon>Brachycera</taxon>
        <taxon>Muscomorpha</taxon>
        <taxon>Hippoboscoidea</taxon>
        <taxon>Glossinidae</taxon>
        <taxon>Glossina</taxon>
    </lineage>
</organism>
<evidence type="ECO:0000313" key="2">
    <source>
        <dbReference type="Proteomes" id="UP000092460"/>
    </source>
</evidence>
<accession>A0A1B0B9Z8</accession>
<dbReference type="EnsemblMetazoa" id="GPPI023490-RA">
    <property type="protein sequence ID" value="GPPI023490-PA"/>
    <property type="gene ID" value="GPPI023490"/>
</dbReference>
<dbReference type="EMBL" id="JXJN01010642">
    <property type="status" value="NOT_ANNOTATED_CDS"/>
    <property type="molecule type" value="Genomic_DNA"/>
</dbReference>
<evidence type="ECO:0000313" key="1">
    <source>
        <dbReference type="EnsemblMetazoa" id="GPPI023490-PA"/>
    </source>
</evidence>
<name>A0A1B0B9Z8_9MUSC</name>
<dbReference type="Proteomes" id="UP000092460">
    <property type="component" value="Unassembled WGS sequence"/>
</dbReference>